<sequence length="62" mass="6309">MGADDDAPSNIPEAGDNVVSIDARATKATGLAADLYDGDSADSFELDACLVDEALDVVVLPI</sequence>
<organism evidence="1 2">
    <name type="scientific">Frondihabitans cladoniiphilus</name>
    <dbReference type="NCBI Taxonomy" id="715785"/>
    <lineage>
        <taxon>Bacteria</taxon>
        <taxon>Bacillati</taxon>
        <taxon>Actinomycetota</taxon>
        <taxon>Actinomycetes</taxon>
        <taxon>Micrococcales</taxon>
        <taxon>Microbacteriaceae</taxon>
        <taxon>Frondihabitans</taxon>
    </lineage>
</organism>
<protein>
    <submittedName>
        <fullName evidence="1">Uncharacterized protein</fullName>
    </submittedName>
</protein>
<keyword evidence="2" id="KW-1185">Reference proteome</keyword>
<evidence type="ECO:0000313" key="2">
    <source>
        <dbReference type="Proteomes" id="UP001501295"/>
    </source>
</evidence>
<proteinExistence type="predicted"/>
<dbReference type="RefSeq" id="WP_345376852.1">
    <property type="nucleotide sequence ID" value="NZ_BAABLM010000009.1"/>
</dbReference>
<evidence type="ECO:0000313" key="1">
    <source>
        <dbReference type="EMBL" id="GAA4683237.1"/>
    </source>
</evidence>
<accession>A0ABP8W7M4</accession>
<reference evidence="2" key="1">
    <citation type="journal article" date="2019" name="Int. J. Syst. Evol. Microbiol.">
        <title>The Global Catalogue of Microorganisms (GCM) 10K type strain sequencing project: providing services to taxonomists for standard genome sequencing and annotation.</title>
        <authorList>
            <consortium name="The Broad Institute Genomics Platform"/>
            <consortium name="The Broad Institute Genome Sequencing Center for Infectious Disease"/>
            <person name="Wu L."/>
            <person name="Ma J."/>
        </authorList>
    </citation>
    <scope>NUCLEOTIDE SEQUENCE [LARGE SCALE GENOMIC DNA]</scope>
    <source>
        <strain evidence="2">JCM 18956</strain>
    </source>
</reference>
<comment type="caution">
    <text evidence="1">The sequence shown here is derived from an EMBL/GenBank/DDBJ whole genome shotgun (WGS) entry which is preliminary data.</text>
</comment>
<name>A0ABP8W7M4_9MICO</name>
<dbReference type="EMBL" id="BAABLM010000009">
    <property type="protein sequence ID" value="GAA4683237.1"/>
    <property type="molecule type" value="Genomic_DNA"/>
</dbReference>
<dbReference type="Proteomes" id="UP001501295">
    <property type="component" value="Unassembled WGS sequence"/>
</dbReference>
<gene>
    <name evidence="1" type="ORF">GCM10025780_31150</name>
</gene>